<keyword evidence="3" id="KW-1185">Reference proteome</keyword>
<dbReference type="Proteomes" id="UP000008827">
    <property type="component" value="Chromosome 2"/>
</dbReference>
<dbReference type="EMBL" id="CM000835">
    <property type="protein sequence ID" value="KRH70519.1"/>
    <property type="molecule type" value="Genomic_DNA"/>
</dbReference>
<evidence type="ECO:0000313" key="3">
    <source>
        <dbReference type="Proteomes" id="UP000008827"/>
    </source>
</evidence>
<organism evidence="1">
    <name type="scientific">Glycine max</name>
    <name type="common">Soybean</name>
    <name type="synonym">Glycine hispida</name>
    <dbReference type="NCBI Taxonomy" id="3847"/>
    <lineage>
        <taxon>Eukaryota</taxon>
        <taxon>Viridiplantae</taxon>
        <taxon>Streptophyta</taxon>
        <taxon>Embryophyta</taxon>
        <taxon>Tracheophyta</taxon>
        <taxon>Spermatophyta</taxon>
        <taxon>Magnoliopsida</taxon>
        <taxon>eudicotyledons</taxon>
        <taxon>Gunneridae</taxon>
        <taxon>Pentapetalae</taxon>
        <taxon>rosids</taxon>
        <taxon>fabids</taxon>
        <taxon>Fabales</taxon>
        <taxon>Fabaceae</taxon>
        <taxon>Papilionoideae</taxon>
        <taxon>50 kb inversion clade</taxon>
        <taxon>NPAAA clade</taxon>
        <taxon>indigoferoid/millettioid clade</taxon>
        <taxon>Phaseoleae</taxon>
        <taxon>Glycine</taxon>
        <taxon>Glycine subgen. Soja</taxon>
    </lineage>
</organism>
<proteinExistence type="predicted"/>
<evidence type="ECO:0000313" key="2">
    <source>
        <dbReference type="EnsemblPlants" id="KRH70519"/>
    </source>
</evidence>
<dbReference type="EnsemblPlants" id="KRH70519">
    <property type="protein sequence ID" value="KRH70519"/>
    <property type="gene ID" value="GLYMA_02G095300"/>
</dbReference>
<dbReference type="InParanoid" id="A0A0R0KUL8"/>
<dbReference type="AlphaFoldDB" id="A0A0R0KUL8"/>
<evidence type="ECO:0000313" key="1">
    <source>
        <dbReference type="EMBL" id="KRH70519.1"/>
    </source>
</evidence>
<sequence>MKNNSEETSVPWIFNIKNFQFREMYMYDVSALATLIISELRLLYSIDKFSKDKLITITSLHRSINLQ</sequence>
<gene>
    <name evidence="1" type="ORF">GLYMA_02G095300</name>
</gene>
<reference evidence="1" key="3">
    <citation type="submission" date="2018-07" db="EMBL/GenBank/DDBJ databases">
        <title>WGS assembly of Glycine max.</title>
        <authorList>
            <person name="Schmutz J."/>
            <person name="Cannon S."/>
            <person name="Schlueter J."/>
            <person name="Ma J."/>
            <person name="Mitros T."/>
            <person name="Nelson W."/>
            <person name="Hyten D."/>
            <person name="Song Q."/>
            <person name="Thelen J."/>
            <person name="Cheng J."/>
            <person name="Xu D."/>
            <person name="Hellsten U."/>
            <person name="May G."/>
            <person name="Yu Y."/>
            <person name="Sakurai T."/>
            <person name="Umezawa T."/>
            <person name="Bhattacharyya M."/>
            <person name="Sandhu D."/>
            <person name="Valliyodan B."/>
            <person name="Lindquist E."/>
            <person name="Peto M."/>
            <person name="Grant D."/>
            <person name="Shu S."/>
            <person name="Goodstein D."/>
            <person name="Barry K."/>
            <person name="Futrell-Griggs M."/>
            <person name="Abernathy B."/>
            <person name="Du J."/>
            <person name="Tian Z."/>
            <person name="Zhu L."/>
            <person name="Gill N."/>
            <person name="Joshi T."/>
            <person name="Libault M."/>
            <person name="Sethuraman A."/>
            <person name="Zhang X."/>
            <person name="Shinozaki K."/>
            <person name="Nguyen H."/>
            <person name="Wing R."/>
            <person name="Cregan P."/>
            <person name="Specht J."/>
            <person name="Grimwood J."/>
            <person name="Rokhsar D."/>
            <person name="Stacey G."/>
            <person name="Shoemaker R."/>
            <person name="Jackson S."/>
        </authorList>
    </citation>
    <scope>NUCLEOTIDE SEQUENCE</scope>
    <source>
        <tissue evidence="1">Callus</tissue>
    </source>
</reference>
<accession>A0A0R0KUL8</accession>
<reference evidence="2" key="2">
    <citation type="submission" date="2018-02" db="UniProtKB">
        <authorList>
            <consortium name="EnsemblPlants"/>
        </authorList>
    </citation>
    <scope>IDENTIFICATION</scope>
    <source>
        <strain evidence="2">Williams 82</strain>
    </source>
</reference>
<dbReference type="Gramene" id="KRH70519">
    <property type="protein sequence ID" value="KRH70519"/>
    <property type="gene ID" value="GLYMA_02G095300"/>
</dbReference>
<reference evidence="1 2" key="1">
    <citation type="journal article" date="2010" name="Nature">
        <title>Genome sequence of the palaeopolyploid soybean.</title>
        <authorList>
            <person name="Schmutz J."/>
            <person name="Cannon S.B."/>
            <person name="Schlueter J."/>
            <person name="Ma J."/>
            <person name="Mitros T."/>
            <person name="Nelson W."/>
            <person name="Hyten D.L."/>
            <person name="Song Q."/>
            <person name="Thelen J.J."/>
            <person name="Cheng J."/>
            <person name="Xu D."/>
            <person name="Hellsten U."/>
            <person name="May G.D."/>
            <person name="Yu Y."/>
            <person name="Sakurai T."/>
            <person name="Umezawa T."/>
            <person name="Bhattacharyya M.K."/>
            <person name="Sandhu D."/>
            <person name="Valliyodan B."/>
            <person name="Lindquist E."/>
            <person name="Peto M."/>
            <person name="Grant D."/>
            <person name="Shu S."/>
            <person name="Goodstein D."/>
            <person name="Barry K."/>
            <person name="Futrell-Griggs M."/>
            <person name="Abernathy B."/>
            <person name="Du J."/>
            <person name="Tian Z."/>
            <person name="Zhu L."/>
            <person name="Gill N."/>
            <person name="Joshi T."/>
            <person name="Libault M."/>
            <person name="Sethuraman A."/>
            <person name="Zhang X.-C."/>
            <person name="Shinozaki K."/>
            <person name="Nguyen H.T."/>
            <person name="Wing R.A."/>
            <person name="Cregan P."/>
            <person name="Specht J."/>
            <person name="Grimwood J."/>
            <person name="Rokhsar D."/>
            <person name="Stacey G."/>
            <person name="Shoemaker R.C."/>
            <person name="Jackson S.A."/>
        </authorList>
    </citation>
    <scope>NUCLEOTIDE SEQUENCE</scope>
    <source>
        <strain evidence="2">cv. Williams 82</strain>
        <tissue evidence="1">Callus</tissue>
    </source>
</reference>
<protein>
    <submittedName>
        <fullName evidence="1 2">Uncharacterized protein</fullName>
    </submittedName>
</protein>
<name>A0A0R0KUL8_SOYBN</name>